<feature type="region of interest" description="Disordered" evidence="1">
    <location>
        <begin position="1"/>
        <end position="63"/>
    </location>
</feature>
<feature type="compositionally biased region" description="Basic residues" evidence="1">
    <location>
        <begin position="54"/>
        <end position="63"/>
    </location>
</feature>
<keyword evidence="3" id="KW-1185">Reference proteome</keyword>
<reference evidence="2 3" key="1">
    <citation type="journal article" date="2017" name="Plant Biotechnol. J.">
        <title>A comprehensive draft genome sequence for lupin (Lupinus angustifolius), an emerging health food: insights into plant-microbe interactions and legume evolution.</title>
        <authorList>
            <person name="Hane J.K."/>
            <person name="Ming Y."/>
            <person name="Kamphuis L.G."/>
            <person name="Nelson M.N."/>
            <person name="Garg G."/>
            <person name="Atkins C.A."/>
            <person name="Bayer P.E."/>
            <person name="Bravo A."/>
            <person name="Bringans S."/>
            <person name="Cannon S."/>
            <person name="Edwards D."/>
            <person name="Foley R."/>
            <person name="Gao L.L."/>
            <person name="Harrison M.J."/>
            <person name="Huang W."/>
            <person name="Hurgobin B."/>
            <person name="Li S."/>
            <person name="Liu C.W."/>
            <person name="McGrath A."/>
            <person name="Morahan G."/>
            <person name="Murray J."/>
            <person name="Weller J."/>
            <person name="Jian J."/>
            <person name="Singh K.B."/>
        </authorList>
    </citation>
    <scope>NUCLEOTIDE SEQUENCE [LARGE SCALE GENOMIC DNA]</scope>
    <source>
        <strain evidence="3">cv. Tanjil</strain>
        <tissue evidence="2">Whole plant</tissue>
    </source>
</reference>
<accession>A0A1J7GN95</accession>
<feature type="compositionally biased region" description="Basic and acidic residues" evidence="1">
    <location>
        <begin position="1"/>
        <end position="11"/>
    </location>
</feature>
<proteinExistence type="predicted"/>
<sequence length="63" mass="6602">MASHKIEKPVEKASTGSQPSGQEKKEVAAKPSKRASKGAASKPAAPKKTEKVLLRKKASSSTK</sequence>
<evidence type="ECO:0000313" key="3">
    <source>
        <dbReference type="Proteomes" id="UP000188354"/>
    </source>
</evidence>
<dbReference type="Proteomes" id="UP000188354">
    <property type="component" value="Unassembled WGS sequence"/>
</dbReference>
<evidence type="ECO:0000256" key="1">
    <source>
        <dbReference type="SAM" id="MobiDB-lite"/>
    </source>
</evidence>
<name>A0A1J7GN95_LUPAN</name>
<protein>
    <submittedName>
        <fullName evidence="2">Uncharacterized protein</fullName>
    </submittedName>
</protein>
<organism evidence="2 3">
    <name type="scientific">Lupinus angustifolius</name>
    <name type="common">Narrow-leaved blue lupine</name>
    <dbReference type="NCBI Taxonomy" id="3871"/>
    <lineage>
        <taxon>Eukaryota</taxon>
        <taxon>Viridiplantae</taxon>
        <taxon>Streptophyta</taxon>
        <taxon>Embryophyta</taxon>
        <taxon>Tracheophyta</taxon>
        <taxon>Spermatophyta</taxon>
        <taxon>Magnoliopsida</taxon>
        <taxon>eudicotyledons</taxon>
        <taxon>Gunneridae</taxon>
        <taxon>Pentapetalae</taxon>
        <taxon>rosids</taxon>
        <taxon>fabids</taxon>
        <taxon>Fabales</taxon>
        <taxon>Fabaceae</taxon>
        <taxon>Papilionoideae</taxon>
        <taxon>50 kb inversion clade</taxon>
        <taxon>genistoids sensu lato</taxon>
        <taxon>core genistoids</taxon>
        <taxon>Genisteae</taxon>
        <taxon>Lupinus</taxon>
    </lineage>
</organism>
<dbReference type="EMBL" id="KV862277">
    <property type="protein sequence ID" value="OIV89570.1"/>
    <property type="molecule type" value="Genomic_DNA"/>
</dbReference>
<feature type="compositionally biased region" description="Low complexity" evidence="1">
    <location>
        <begin position="37"/>
        <end position="46"/>
    </location>
</feature>
<dbReference type="AlphaFoldDB" id="A0A1J7GN95"/>
<dbReference type="Gramene" id="OIV89570">
    <property type="protein sequence ID" value="OIV89570"/>
    <property type="gene ID" value="TanjilG_19247"/>
</dbReference>
<evidence type="ECO:0000313" key="2">
    <source>
        <dbReference type="EMBL" id="OIV89570.1"/>
    </source>
</evidence>
<gene>
    <name evidence="2" type="ORF">TanjilG_19247</name>
</gene>